<dbReference type="PANTHER" id="PTHR33109">
    <property type="entry name" value="EPIDERMAL PATTERNING FACTOR-LIKE PROTEIN 4"/>
    <property type="match status" value="1"/>
</dbReference>
<evidence type="ECO:0000256" key="1">
    <source>
        <dbReference type="ARBA" id="ARBA00004613"/>
    </source>
</evidence>
<keyword evidence="3 7" id="KW-0217">Developmental protein</keyword>
<evidence type="ECO:0000313" key="9">
    <source>
        <dbReference type="Proteomes" id="UP000030748"/>
    </source>
</evidence>
<evidence type="ECO:0000256" key="5">
    <source>
        <dbReference type="ARBA" id="ARBA00022729"/>
    </source>
</evidence>
<feature type="non-terminal residue" evidence="8">
    <location>
        <position position="1"/>
    </location>
</feature>
<dbReference type="InterPro" id="IPR039455">
    <property type="entry name" value="EPFL"/>
</dbReference>
<comment type="subcellular location">
    <subcellularLocation>
        <location evidence="1 7">Secreted</location>
    </subcellularLocation>
</comment>
<dbReference type="PANTHER" id="PTHR33109:SF3">
    <property type="entry name" value="EPIDERMAL PATTERNING FACTOR-LIKE PROTEIN"/>
    <property type="match status" value="1"/>
</dbReference>
<name>A0A022Q4C1_ERYGU</name>
<dbReference type="STRING" id="4155.A0A022Q4C1"/>
<dbReference type="GO" id="GO:0005576">
    <property type="term" value="C:extracellular region"/>
    <property type="evidence" value="ECO:0007669"/>
    <property type="project" value="UniProtKB-SubCell"/>
</dbReference>
<keyword evidence="5" id="KW-0732">Signal</keyword>
<dbReference type="Pfam" id="PF17181">
    <property type="entry name" value="EPF"/>
    <property type="match status" value="1"/>
</dbReference>
<organism evidence="8 9">
    <name type="scientific">Erythranthe guttata</name>
    <name type="common">Yellow monkey flower</name>
    <name type="synonym">Mimulus guttatus</name>
    <dbReference type="NCBI Taxonomy" id="4155"/>
    <lineage>
        <taxon>Eukaryota</taxon>
        <taxon>Viridiplantae</taxon>
        <taxon>Streptophyta</taxon>
        <taxon>Embryophyta</taxon>
        <taxon>Tracheophyta</taxon>
        <taxon>Spermatophyta</taxon>
        <taxon>Magnoliopsida</taxon>
        <taxon>eudicotyledons</taxon>
        <taxon>Gunneridae</taxon>
        <taxon>Pentapetalae</taxon>
        <taxon>asterids</taxon>
        <taxon>lamiids</taxon>
        <taxon>Lamiales</taxon>
        <taxon>Phrymaceae</taxon>
        <taxon>Erythranthe</taxon>
    </lineage>
</organism>
<dbReference type="eggNOG" id="ENOG502S87E">
    <property type="taxonomic scope" value="Eukaryota"/>
</dbReference>
<evidence type="ECO:0000256" key="6">
    <source>
        <dbReference type="ARBA" id="ARBA00023157"/>
    </source>
</evidence>
<protein>
    <recommendedName>
        <fullName evidence="7">Epidermal patterning factor-like protein</fullName>
    </recommendedName>
</protein>
<dbReference type="EMBL" id="KI632223">
    <property type="protein sequence ID" value="EYU21360.1"/>
    <property type="molecule type" value="Genomic_DNA"/>
</dbReference>
<sequence length="88" mass="9876">ANIENRQPLEIMKKKRVGLEVVVEREEKMREIGSRVPRCDDKCYGCMPCQPIQVPTNAAAVNGGVGVQYTNYEPEAWKCKCGPSFYAP</sequence>
<gene>
    <name evidence="8" type="ORF">MIMGU_mgv1a025744mg</name>
</gene>
<evidence type="ECO:0000256" key="4">
    <source>
        <dbReference type="ARBA" id="ARBA00022525"/>
    </source>
</evidence>
<evidence type="ECO:0000256" key="7">
    <source>
        <dbReference type="RuleBase" id="RU367102"/>
    </source>
</evidence>
<evidence type="ECO:0000256" key="3">
    <source>
        <dbReference type="ARBA" id="ARBA00022473"/>
    </source>
</evidence>
<dbReference type="Proteomes" id="UP000030748">
    <property type="component" value="Unassembled WGS sequence"/>
</dbReference>
<keyword evidence="6" id="KW-1015">Disulfide bond</keyword>
<dbReference type="AlphaFoldDB" id="A0A022Q4C1"/>
<keyword evidence="4 7" id="KW-0964">Secreted</keyword>
<keyword evidence="9" id="KW-1185">Reference proteome</keyword>
<dbReference type="GO" id="GO:0010052">
    <property type="term" value="P:guard cell differentiation"/>
    <property type="evidence" value="ECO:0000318"/>
    <property type="project" value="GO_Central"/>
</dbReference>
<comment type="function">
    <text evidence="7">Controls stomatal patterning.</text>
</comment>
<comment type="similarity">
    <text evidence="2 7">Belongs to the plant cysteine rich small secretory peptide family. Epidermal patterning factor subfamily.</text>
</comment>
<proteinExistence type="inferred from homology"/>
<evidence type="ECO:0000313" key="8">
    <source>
        <dbReference type="EMBL" id="EYU21360.1"/>
    </source>
</evidence>
<reference evidence="8 9" key="1">
    <citation type="journal article" date="2013" name="Proc. Natl. Acad. Sci. U.S.A.">
        <title>Fine-scale variation in meiotic recombination in Mimulus inferred from population shotgun sequencing.</title>
        <authorList>
            <person name="Hellsten U."/>
            <person name="Wright K.M."/>
            <person name="Jenkins J."/>
            <person name="Shu S."/>
            <person name="Yuan Y."/>
            <person name="Wessler S.R."/>
            <person name="Schmutz J."/>
            <person name="Willis J.H."/>
            <person name="Rokhsar D.S."/>
        </authorList>
    </citation>
    <scope>NUCLEOTIDE SEQUENCE [LARGE SCALE GENOMIC DNA]</scope>
    <source>
        <strain evidence="9">cv. DUN x IM62</strain>
    </source>
</reference>
<evidence type="ECO:0000256" key="2">
    <source>
        <dbReference type="ARBA" id="ARBA00008127"/>
    </source>
</evidence>
<accession>A0A022Q4C1</accession>